<protein>
    <recommendedName>
        <fullName evidence="4">CCHC-type domain-containing protein</fullName>
    </recommendedName>
</protein>
<feature type="compositionally biased region" description="Basic and acidic residues" evidence="1">
    <location>
        <begin position="152"/>
        <end position="161"/>
    </location>
</feature>
<dbReference type="AlphaFoldDB" id="A0A3L6TVJ0"/>
<dbReference type="STRING" id="4540.A0A3L6TVJ0"/>
<feature type="region of interest" description="Disordered" evidence="1">
    <location>
        <begin position="1"/>
        <end position="161"/>
    </location>
</feature>
<feature type="compositionally biased region" description="Polar residues" evidence="1">
    <location>
        <begin position="66"/>
        <end position="98"/>
    </location>
</feature>
<evidence type="ECO:0000313" key="3">
    <source>
        <dbReference type="Proteomes" id="UP000275267"/>
    </source>
</evidence>
<keyword evidence="3" id="KW-1185">Reference proteome</keyword>
<reference evidence="3" key="1">
    <citation type="journal article" date="2019" name="Nat. Commun.">
        <title>The genome of broomcorn millet.</title>
        <authorList>
            <person name="Zou C."/>
            <person name="Miki D."/>
            <person name="Li D."/>
            <person name="Tang Q."/>
            <person name="Xiao L."/>
            <person name="Rajput S."/>
            <person name="Deng P."/>
            <person name="Jia W."/>
            <person name="Huang R."/>
            <person name="Zhang M."/>
            <person name="Sun Y."/>
            <person name="Hu J."/>
            <person name="Fu X."/>
            <person name="Schnable P.S."/>
            <person name="Li F."/>
            <person name="Zhang H."/>
            <person name="Feng B."/>
            <person name="Zhu X."/>
            <person name="Liu R."/>
            <person name="Schnable J.C."/>
            <person name="Zhu J.-K."/>
            <person name="Zhang H."/>
        </authorList>
    </citation>
    <scope>NUCLEOTIDE SEQUENCE [LARGE SCALE GENOMIC DNA]</scope>
</reference>
<gene>
    <name evidence="2" type="ORF">C2845_PM01G47570</name>
</gene>
<dbReference type="EMBL" id="PQIB02000001">
    <property type="protein sequence ID" value="RLN43028.1"/>
    <property type="molecule type" value="Genomic_DNA"/>
</dbReference>
<proteinExistence type="predicted"/>
<accession>A0A3L6TVJ0</accession>
<evidence type="ECO:0008006" key="4">
    <source>
        <dbReference type="Google" id="ProtNLM"/>
    </source>
</evidence>
<comment type="caution">
    <text evidence="2">The sequence shown here is derived from an EMBL/GenBank/DDBJ whole genome shotgun (WGS) entry which is preliminary data.</text>
</comment>
<feature type="region of interest" description="Disordered" evidence="1">
    <location>
        <begin position="228"/>
        <end position="268"/>
    </location>
</feature>
<evidence type="ECO:0000256" key="1">
    <source>
        <dbReference type="SAM" id="MobiDB-lite"/>
    </source>
</evidence>
<sequence>MDSKMGKAAPRQSSFNAFEAAAQNPRFGTSRGQPAGFGSMAGCSFGGSAGHGQMQSAPVNPFNFGTRPQDQLATARGNQSKNKRSAPTQMQRGSSSGRWQGPAQYSAPPVGAVNTGQWFPDSLTVPWGAHQNVQPQPEKESKRSGSSQDTVHQQHVDTDEGKRGKPNFCFRCFTKGHGTTNCQAVVFREVCESNEHVKQKCPVMKAPKMVAQWVGYAADGDGFYHIPHAPMKNTSDHKTTRISVEGGQQKRHKKKIEERAEKRPQQYM</sequence>
<evidence type="ECO:0000313" key="2">
    <source>
        <dbReference type="EMBL" id="RLN43028.1"/>
    </source>
</evidence>
<feature type="compositionally biased region" description="Basic and acidic residues" evidence="1">
    <location>
        <begin position="255"/>
        <end position="268"/>
    </location>
</feature>
<organism evidence="2 3">
    <name type="scientific">Panicum miliaceum</name>
    <name type="common">Proso millet</name>
    <name type="synonym">Broomcorn millet</name>
    <dbReference type="NCBI Taxonomy" id="4540"/>
    <lineage>
        <taxon>Eukaryota</taxon>
        <taxon>Viridiplantae</taxon>
        <taxon>Streptophyta</taxon>
        <taxon>Embryophyta</taxon>
        <taxon>Tracheophyta</taxon>
        <taxon>Spermatophyta</taxon>
        <taxon>Magnoliopsida</taxon>
        <taxon>Liliopsida</taxon>
        <taxon>Poales</taxon>
        <taxon>Poaceae</taxon>
        <taxon>PACMAD clade</taxon>
        <taxon>Panicoideae</taxon>
        <taxon>Panicodae</taxon>
        <taxon>Paniceae</taxon>
        <taxon>Panicinae</taxon>
        <taxon>Panicum</taxon>
        <taxon>Panicum sect. Panicum</taxon>
    </lineage>
</organism>
<dbReference type="PANTHER" id="PTHR33170">
    <property type="entry name" value="DUF4283 DOMAIN-CONTAINING PROTEIN-RELATED"/>
    <property type="match status" value="1"/>
</dbReference>
<name>A0A3L6TVJ0_PANMI</name>
<dbReference type="Proteomes" id="UP000275267">
    <property type="component" value="Unassembled WGS sequence"/>
</dbReference>